<protein>
    <submittedName>
        <fullName evidence="2">Uncharacterized protein</fullName>
    </submittedName>
</protein>
<evidence type="ECO:0000313" key="3">
    <source>
        <dbReference type="Proteomes" id="UP001213000"/>
    </source>
</evidence>
<feature type="region of interest" description="Disordered" evidence="1">
    <location>
        <begin position="22"/>
        <end position="54"/>
    </location>
</feature>
<dbReference type="EMBL" id="JANIEX010001882">
    <property type="protein sequence ID" value="KAJ3553684.1"/>
    <property type="molecule type" value="Genomic_DNA"/>
</dbReference>
<feature type="compositionally biased region" description="Acidic residues" evidence="1">
    <location>
        <begin position="136"/>
        <end position="155"/>
    </location>
</feature>
<dbReference type="AlphaFoldDB" id="A0AAD5VGP8"/>
<accession>A0AAD5VGP8</accession>
<name>A0AAD5VGP8_9AGAR</name>
<organism evidence="2 3">
    <name type="scientific">Leucocoprinus birnbaumii</name>
    <dbReference type="NCBI Taxonomy" id="56174"/>
    <lineage>
        <taxon>Eukaryota</taxon>
        <taxon>Fungi</taxon>
        <taxon>Dikarya</taxon>
        <taxon>Basidiomycota</taxon>
        <taxon>Agaricomycotina</taxon>
        <taxon>Agaricomycetes</taxon>
        <taxon>Agaricomycetidae</taxon>
        <taxon>Agaricales</taxon>
        <taxon>Agaricineae</taxon>
        <taxon>Agaricaceae</taxon>
        <taxon>Leucocoprinus</taxon>
    </lineage>
</organism>
<proteinExistence type="predicted"/>
<keyword evidence="3" id="KW-1185">Reference proteome</keyword>
<evidence type="ECO:0000256" key="1">
    <source>
        <dbReference type="SAM" id="MobiDB-lite"/>
    </source>
</evidence>
<gene>
    <name evidence="2" type="ORF">NP233_g12590</name>
</gene>
<comment type="caution">
    <text evidence="2">The sequence shown here is derived from an EMBL/GenBank/DDBJ whole genome shotgun (WGS) entry which is preliminary data.</text>
</comment>
<feature type="region of interest" description="Disordered" evidence="1">
    <location>
        <begin position="125"/>
        <end position="171"/>
    </location>
</feature>
<reference evidence="2" key="1">
    <citation type="submission" date="2022-07" db="EMBL/GenBank/DDBJ databases">
        <title>Genome Sequence of Leucocoprinus birnbaumii.</title>
        <authorList>
            <person name="Buettner E."/>
        </authorList>
    </citation>
    <scope>NUCLEOTIDE SEQUENCE</scope>
    <source>
        <strain evidence="2">VT141</strain>
    </source>
</reference>
<evidence type="ECO:0000313" key="2">
    <source>
        <dbReference type="EMBL" id="KAJ3553684.1"/>
    </source>
</evidence>
<feature type="compositionally biased region" description="Polar residues" evidence="1">
    <location>
        <begin position="32"/>
        <end position="46"/>
    </location>
</feature>
<dbReference type="Proteomes" id="UP001213000">
    <property type="component" value="Unassembled WGS sequence"/>
</dbReference>
<sequence>MLDQFDFQFGRQLQLNLYVPDTPRNEDPDSAPSVSSLNGCKTNSSVCEPDSASDSESSAEYITNMLANGQMVGRLVMFTKAADGQTYIPFVWFPCSYFCPGCGISLGNPLKGQSSEGESIDNEREFADLGSKIESEAESFDIIDEDEEYSTDLESGEAGHWEELELSDEWL</sequence>
<feature type="compositionally biased region" description="Basic and acidic residues" evidence="1">
    <location>
        <begin position="125"/>
        <end position="135"/>
    </location>
</feature>